<dbReference type="KEGG" id="bdw:94336727"/>
<keyword evidence="1" id="KW-0812">Transmembrane</keyword>
<dbReference type="Proteomes" id="UP001214638">
    <property type="component" value="Unassembled WGS sequence"/>
</dbReference>
<keyword evidence="1" id="KW-0472">Membrane</keyword>
<evidence type="ECO:0000313" key="5">
    <source>
        <dbReference type="Proteomes" id="UP001214638"/>
    </source>
</evidence>
<dbReference type="EMBL" id="JALLKP010000049">
    <property type="protein sequence ID" value="KAK2194754.1"/>
    <property type="molecule type" value="Genomic_DNA"/>
</dbReference>
<dbReference type="AlphaFoldDB" id="A0AAD9UM05"/>
<name>A0AAD9UM05_9APIC</name>
<sequence>MDDNQRAGIPSDFLEEYRQKHHERYSERGENESIAGSGRVVDDDVYQLVADEEYGNTCFRQTIAFFKALFEFIKGVFFKICSWTLVQYAKLTNVEATAFSVFLTVLSVSFIMLIMAIV</sequence>
<reference evidence="2" key="1">
    <citation type="journal article" date="2023" name="Nat. Microbiol.">
        <title>Babesia duncani multi-omics identifies virulence factors and drug targets.</title>
        <authorList>
            <person name="Singh P."/>
            <person name="Lonardi S."/>
            <person name="Liang Q."/>
            <person name="Vydyam P."/>
            <person name="Khabirova E."/>
            <person name="Fang T."/>
            <person name="Gihaz S."/>
            <person name="Thekkiniath J."/>
            <person name="Munshi M."/>
            <person name="Abel S."/>
            <person name="Ciampossin L."/>
            <person name="Batugedara G."/>
            <person name="Gupta M."/>
            <person name="Lu X.M."/>
            <person name="Lenz T."/>
            <person name="Chakravarty S."/>
            <person name="Cornillot E."/>
            <person name="Hu Y."/>
            <person name="Ma W."/>
            <person name="Gonzalez L.M."/>
            <person name="Sanchez S."/>
            <person name="Estrada K."/>
            <person name="Sanchez-Flores A."/>
            <person name="Montero E."/>
            <person name="Harb O.S."/>
            <person name="Le Roch K.G."/>
            <person name="Mamoun C.B."/>
        </authorList>
    </citation>
    <scope>NUCLEOTIDE SEQUENCE</scope>
    <source>
        <strain evidence="2">WA1</strain>
    </source>
</reference>
<keyword evidence="5" id="KW-1185">Reference proteome</keyword>
<dbReference type="EMBL" id="JALLKP010000003">
    <property type="protein sequence ID" value="KAK2195833.1"/>
    <property type="molecule type" value="Genomic_DNA"/>
</dbReference>
<protein>
    <submittedName>
        <fullName evidence="2">Uncharacterized protein</fullName>
    </submittedName>
</protein>
<dbReference type="EMBL" id="JALLKP010000108">
    <property type="protein sequence ID" value="KAK2194483.1"/>
    <property type="molecule type" value="Genomic_DNA"/>
</dbReference>
<dbReference type="RefSeq" id="XP_067802676.1">
    <property type="nucleotide sequence ID" value="XM_067947454.1"/>
</dbReference>
<proteinExistence type="predicted"/>
<evidence type="ECO:0000256" key="1">
    <source>
        <dbReference type="SAM" id="Phobius"/>
    </source>
</evidence>
<feature type="transmembrane region" description="Helical" evidence="1">
    <location>
        <begin position="98"/>
        <end position="117"/>
    </location>
</feature>
<evidence type="ECO:0000313" key="2">
    <source>
        <dbReference type="EMBL" id="KAK2194483.1"/>
    </source>
</evidence>
<gene>
    <name evidence="4" type="ORF">BdWA1_002429</name>
    <name evidence="3" type="ORF">BdWA1_003766</name>
    <name evidence="2" type="ORF">BdWA1_004043</name>
</gene>
<organism evidence="2 5">
    <name type="scientific">Babesia duncani</name>
    <dbReference type="NCBI Taxonomy" id="323732"/>
    <lineage>
        <taxon>Eukaryota</taxon>
        <taxon>Sar</taxon>
        <taxon>Alveolata</taxon>
        <taxon>Apicomplexa</taxon>
        <taxon>Aconoidasida</taxon>
        <taxon>Piroplasmida</taxon>
        <taxon>Babesiidae</taxon>
        <taxon>Babesia</taxon>
    </lineage>
</organism>
<keyword evidence="1" id="KW-1133">Transmembrane helix</keyword>
<dbReference type="GeneID" id="94336727"/>
<evidence type="ECO:0000313" key="3">
    <source>
        <dbReference type="EMBL" id="KAK2194754.1"/>
    </source>
</evidence>
<comment type="caution">
    <text evidence="2">The sequence shown here is derived from an EMBL/GenBank/DDBJ whole genome shotgun (WGS) entry which is preliminary data.</text>
</comment>
<accession>A0AAD9UM05</accession>
<evidence type="ECO:0000313" key="4">
    <source>
        <dbReference type="EMBL" id="KAK2195833.1"/>
    </source>
</evidence>